<dbReference type="EMBL" id="CAJFCJ010000003">
    <property type="protein sequence ID" value="CAD5113042.1"/>
    <property type="molecule type" value="Genomic_DNA"/>
</dbReference>
<name>A0A7I8VCQ8_9ANNE</name>
<evidence type="ECO:0000256" key="2">
    <source>
        <dbReference type="SAM" id="MobiDB-lite"/>
    </source>
</evidence>
<protein>
    <submittedName>
        <fullName evidence="3">DgyrCDS2239</fullName>
    </submittedName>
</protein>
<keyword evidence="1" id="KW-0175">Coiled coil</keyword>
<feature type="coiled-coil region" evidence="1">
    <location>
        <begin position="102"/>
        <end position="129"/>
    </location>
</feature>
<gene>
    <name evidence="3" type="ORF">DGYR_LOCUS2091</name>
</gene>
<dbReference type="AlphaFoldDB" id="A0A7I8VCQ8"/>
<accession>A0A7I8VCQ8</accession>
<reference evidence="3 4" key="1">
    <citation type="submission" date="2020-08" db="EMBL/GenBank/DDBJ databases">
        <authorList>
            <person name="Hejnol A."/>
        </authorList>
    </citation>
    <scope>NUCLEOTIDE SEQUENCE [LARGE SCALE GENOMIC DNA]</scope>
</reference>
<feature type="compositionally biased region" description="Polar residues" evidence="2">
    <location>
        <begin position="288"/>
        <end position="297"/>
    </location>
</feature>
<evidence type="ECO:0000313" key="3">
    <source>
        <dbReference type="EMBL" id="CAD5113042.1"/>
    </source>
</evidence>
<comment type="caution">
    <text evidence="3">The sequence shown here is derived from an EMBL/GenBank/DDBJ whole genome shotgun (WGS) entry which is preliminary data.</text>
</comment>
<feature type="region of interest" description="Disordered" evidence="2">
    <location>
        <begin position="281"/>
        <end position="417"/>
    </location>
</feature>
<proteinExistence type="predicted"/>
<keyword evidence="4" id="KW-1185">Reference proteome</keyword>
<dbReference type="InterPro" id="IPR027267">
    <property type="entry name" value="AH/BAR_dom_sf"/>
</dbReference>
<dbReference type="Gene3D" id="1.20.1270.60">
    <property type="entry name" value="Arfaptin homology (AH) domain/BAR domain"/>
    <property type="match status" value="1"/>
</dbReference>
<organism evidence="3 4">
    <name type="scientific">Dimorphilus gyrociliatus</name>
    <dbReference type="NCBI Taxonomy" id="2664684"/>
    <lineage>
        <taxon>Eukaryota</taxon>
        <taxon>Metazoa</taxon>
        <taxon>Spiralia</taxon>
        <taxon>Lophotrochozoa</taxon>
        <taxon>Annelida</taxon>
        <taxon>Polychaeta</taxon>
        <taxon>Polychaeta incertae sedis</taxon>
        <taxon>Dinophilidae</taxon>
        <taxon>Dimorphilus</taxon>
    </lineage>
</organism>
<dbReference type="Proteomes" id="UP000549394">
    <property type="component" value="Unassembled WGS sequence"/>
</dbReference>
<evidence type="ECO:0000256" key="1">
    <source>
        <dbReference type="SAM" id="Coils"/>
    </source>
</evidence>
<feature type="compositionally biased region" description="Low complexity" evidence="2">
    <location>
        <begin position="313"/>
        <end position="325"/>
    </location>
</feature>
<feature type="compositionally biased region" description="Basic and acidic residues" evidence="2">
    <location>
        <begin position="406"/>
        <end position="417"/>
    </location>
</feature>
<evidence type="ECO:0000313" key="4">
    <source>
        <dbReference type="Proteomes" id="UP000549394"/>
    </source>
</evidence>
<sequence length="439" mass="50085">MFQSLKKEVAANAGLPGSGIDLYLSYDKKFIDLWKKMVDAKAQSIKKMMKWAMQEDCKVLQAMFTRIAGLESLWVTLQRHCISQYEAQKVNFKDVIEGEKTLDIKRIEAKTLETKVNKLLQKIENKKSNDKRETTLQQLMLDQEKHTDEYFILLDNHNVFKMSKFQKIVSSRTETFKRSYSDCLKLCDSQKEIVDIFLSGNLSNLDPTSISHDKIHLSACVVTSVSQAIGLGNISQGSFIGDNYQAKQQWLEEIGAEEENDVYGTLVRDLDAVFASAIYNPIPEDDQNQSGGSTPASDRNYDRISSHTSLGKTTSLQSNLTNSTSEDGDYSYVDDHEYSVVDNDSDEEYTQDTPTREPLHKNYNTDTDYENVEPPAKPAPRRSVKRTESDYLNICEDEPPQLMPKPKTDMPEQKSERRTLVSEMAKKYDNSIIKPARRK</sequence>